<dbReference type="RefSeq" id="WP_006462290.1">
    <property type="nucleotide sequence ID" value="NZ_AEEC02000005.1"/>
</dbReference>
<evidence type="ECO:0000256" key="1">
    <source>
        <dbReference type="SAM" id="MobiDB-lite"/>
    </source>
</evidence>
<dbReference type="AlphaFoldDB" id="A0AAI9IH39"/>
<protein>
    <submittedName>
        <fullName evidence="2">Uncharacterized protein</fullName>
    </submittedName>
</protein>
<accession>A0AAI9IH39</accession>
<dbReference type="EMBL" id="AEEC02000005">
    <property type="protein sequence ID" value="EOA05914.1"/>
    <property type="molecule type" value="Genomic_DNA"/>
</dbReference>
<proteinExistence type="predicted"/>
<reference evidence="2 3" key="1">
    <citation type="journal article" date="2013" name="Front. Microbiol.">
        <title>The genome of the endophytic bacterium H. frisingense GSF30(T) identifies diverse strategies in the Herbaspirillum genus to interact with plants.</title>
        <authorList>
            <person name="Straub D."/>
            <person name="Rothballer M."/>
            <person name="Hartmann A."/>
            <person name="Ludewig U."/>
        </authorList>
    </citation>
    <scope>NUCLEOTIDE SEQUENCE [LARGE SCALE GENOMIC DNA]</scope>
    <source>
        <strain evidence="2 3">GSF30</strain>
    </source>
</reference>
<sequence>MSQAIPLPEDTTRASEGAMDKSKPHALPQQPQPAHRQVGQDQGQDEAPAGKRPASTDGEEHPLSVGQP</sequence>
<feature type="compositionally biased region" description="Basic and acidic residues" evidence="1">
    <location>
        <begin position="10"/>
        <end position="23"/>
    </location>
</feature>
<gene>
    <name evidence="2" type="ORF">HFRIS_005628</name>
</gene>
<dbReference type="Proteomes" id="UP000006772">
    <property type="component" value="Unassembled WGS sequence"/>
</dbReference>
<evidence type="ECO:0000313" key="2">
    <source>
        <dbReference type="EMBL" id="EOA05914.1"/>
    </source>
</evidence>
<name>A0AAI9IH39_9BURK</name>
<feature type="region of interest" description="Disordered" evidence="1">
    <location>
        <begin position="1"/>
        <end position="68"/>
    </location>
</feature>
<evidence type="ECO:0000313" key="3">
    <source>
        <dbReference type="Proteomes" id="UP000006772"/>
    </source>
</evidence>
<organism evidence="2 3">
    <name type="scientific">Herbaspirillum frisingense GSF30</name>
    <dbReference type="NCBI Taxonomy" id="864073"/>
    <lineage>
        <taxon>Bacteria</taxon>
        <taxon>Pseudomonadati</taxon>
        <taxon>Pseudomonadota</taxon>
        <taxon>Betaproteobacteria</taxon>
        <taxon>Burkholderiales</taxon>
        <taxon>Oxalobacteraceae</taxon>
        <taxon>Herbaspirillum</taxon>
    </lineage>
</organism>
<comment type="caution">
    <text evidence="2">The sequence shown here is derived from an EMBL/GenBank/DDBJ whole genome shotgun (WGS) entry which is preliminary data.</text>
</comment>